<comment type="domain">
    <text evidence="9">Consists of 3 domains; the N-terminus binds the ribosome, the middle domain has PPIase activity, while the C-terminus has intrinsic chaperone activity on its own.</text>
</comment>
<evidence type="ECO:0000256" key="1">
    <source>
        <dbReference type="ARBA" id="ARBA00000971"/>
    </source>
</evidence>
<evidence type="ECO:0000256" key="7">
    <source>
        <dbReference type="ARBA" id="ARBA00023235"/>
    </source>
</evidence>
<sequence length="452" mass="49797">MNVQLNSLSDTRKSLVVTLSSEEVSTERKAVVAEFVRQVRLPGFRPGKAPASLVERKFAKEIAGELQQKVVSRAYKEGHEKEKLDVLTLVNVEPGEIKVGAEASVTLTVDVVPQFELPTYTGLEVKVPAVEISDDEVEQILNSLRADRAEFKTTERAAQKGDYVKLAYEGTVEGQAIVELVPEKQIYGKVPQTWVEVESEEDGIIPGLGNEIAGLKPGDKKTVAVSFPAEFPAAPALAGKAASYAIEVQEIRERILPEIDEEFLKAHRADTLDGLKTDIANNLKLAKERDVHGAKRAQVMDAIAKAVSFEVPESLVESETQQVLRRVIGENMRQGVPEDVFEKNKEELYAKAREQATQRAKLQLVCERIAETEQVKVENEDMQNYVLNHAMRTQQSPDKVVQELSKDREAVRALQRSILFDKAVDFVVSKASVTVLSAEETAALAATAAARG</sequence>
<keyword evidence="6 9" id="KW-0143">Chaperone</keyword>
<keyword evidence="9" id="KW-0132">Cell division</keyword>
<feature type="domain" description="PPIase FKBP-type" evidence="10">
    <location>
        <begin position="156"/>
        <end position="236"/>
    </location>
</feature>
<evidence type="ECO:0000256" key="9">
    <source>
        <dbReference type="HAMAP-Rule" id="MF_00303"/>
    </source>
</evidence>
<feature type="domain" description="Trigger factor C-terminal" evidence="12">
    <location>
        <begin position="271"/>
        <end position="428"/>
    </location>
</feature>
<proteinExistence type="inferred from homology"/>
<dbReference type="GO" id="GO:0044183">
    <property type="term" value="F:protein folding chaperone"/>
    <property type="evidence" value="ECO:0007669"/>
    <property type="project" value="TreeGrafter"/>
</dbReference>
<dbReference type="InterPro" id="IPR027304">
    <property type="entry name" value="Trigger_fact/SurA_dom_sf"/>
</dbReference>
<dbReference type="InterPro" id="IPR005215">
    <property type="entry name" value="Trig_fac"/>
</dbReference>
<dbReference type="InterPro" id="IPR008881">
    <property type="entry name" value="Trigger_fac_ribosome-bd_bac"/>
</dbReference>
<dbReference type="Gene3D" id="1.10.3120.10">
    <property type="entry name" value="Trigger factor, C-terminal domain"/>
    <property type="match status" value="1"/>
</dbReference>
<dbReference type="GO" id="GO:0005737">
    <property type="term" value="C:cytoplasm"/>
    <property type="evidence" value="ECO:0007669"/>
    <property type="project" value="UniProtKB-SubCell"/>
</dbReference>
<dbReference type="HAMAP" id="MF_00303">
    <property type="entry name" value="Trigger_factor_Tig"/>
    <property type="match status" value="1"/>
</dbReference>
<evidence type="ECO:0000259" key="11">
    <source>
        <dbReference type="Pfam" id="PF05697"/>
    </source>
</evidence>
<dbReference type="InterPro" id="IPR008880">
    <property type="entry name" value="Trigger_fac_C"/>
</dbReference>
<protein>
    <recommendedName>
        <fullName evidence="4 9">Trigger factor</fullName>
        <shortName evidence="9">TF</shortName>
        <ecNumber evidence="3 9">5.2.1.8</ecNumber>
    </recommendedName>
    <alternativeName>
        <fullName evidence="8 9">PPIase</fullName>
    </alternativeName>
</protein>
<comment type="similarity">
    <text evidence="2 9">Belongs to the FKBP-type PPIase family. Tig subfamily.</text>
</comment>
<dbReference type="Gene3D" id="3.10.50.40">
    <property type="match status" value="1"/>
</dbReference>
<dbReference type="SUPFAM" id="SSF102735">
    <property type="entry name" value="Trigger factor ribosome-binding domain"/>
    <property type="match status" value="1"/>
</dbReference>
<evidence type="ECO:0000313" key="13">
    <source>
        <dbReference type="EMBL" id="KXU37980.1"/>
    </source>
</evidence>
<evidence type="ECO:0000256" key="4">
    <source>
        <dbReference type="ARBA" id="ARBA00016902"/>
    </source>
</evidence>
<dbReference type="GO" id="GO:0003755">
    <property type="term" value="F:peptidyl-prolyl cis-trans isomerase activity"/>
    <property type="evidence" value="ECO:0007669"/>
    <property type="project" value="UniProtKB-UniRule"/>
</dbReference>
<keyword evidence="14" id="KW-1185">Reference proteome</keyword>
<dbReference type="EC" id="5.2.1.8" evidence="3 9"/>
<comment type="catalytic activity">
    <reaction evidence="1 9">
        <text>[protein]-peptidylproline (omega=180) = [protein]-peptidylproline (omega=0)</text>
        <dbReference type="Rhea" id="RHEA:16237"/>
        <dbReference type="Rhea" id="RHEA-COMP:10747"/>
        <dbReference type="Rhea" id="RHEA-COMP:10748"/>
        <dbReference type="ChEBI" id="CHEBI:83833"/>
        <dbReference type="ChEBI" id="CHEBI:83834"/>
        <dbReference type="EC" id="5.2.1.8"/>
    </reaction>
</comment>
<dbReference type="PIRSF" id="PIRSF003095">
    <property type="entry name" value="Trigger_factor"/>
    <property type="match status" value="1"/>
</dbReference>
<dbReference type="PANTHER" id="PTHR30560">
    <property type="entry name" value="TRIGGER FACTOR CHAPERONE AND PEPTIDYL-PROLYL CIS/TRANS ISOMERASE"/>
    <property type="match status" value="1"/>
</dbReference>
<evidence type="ECO:0000256" key="6">
    <source>
        <dbReference type="ARBA" id="ARBA00023186"/>
    </source>
</evidence>
<dbReference type="GO" id="GO:0043335">
    <property type="term" value="P:protein unfolding"/>
    <property type="evidence" value="ECO:0007669"/>
    <property type="project" value="TreeGrafter"/>
</dbReference>
<comment type="function">
    <text evidence="9">Involved in protein export. Acts as a chaperone by maintaining the newly synthesized protein in an open conformation. Functions as a peptidyl-prolyl cis-trans isomerase.</text>
</comment>
<keyword evidence="5 9" id="KW-0697">Rotamase</keyword>
<evidence type="ECO:0000256" key="2">
    <source>
        <dbReference type="ARBA" id="ARBA00005464"/>
    </source>
</evidence>
<dbReference type="Pfam" id="PF05698">
    <property type="entry name" value="Trigger_C"/>
    <property type="match status" value="1"/>
</dbReference>
<dbReference type="RefSeq" id="WP_068710811.1">
    <property type="nucleotide sequence ID" value="NZ_LSZP01000003.1"/>
</dbReference>
<dbReference type="Gene3D" id="3.30.70.1050">
    <property type="entry name" value="Trigger factor ribosome-binding domain"/>
    <property type="match status" value="1"/>
</dbReference>
<dbReference type="Pfam" id="PF05697">
    <property type="entry name" value="Trigger_N"/>
    <property type="match status" value="1"/>
</dbReference>
<dbReference type="Pfam" id="PF00254">
    <property type="entry name" value="FKBP_C"/>
    <property type="match status" value="1"/>
</dbReference>
<keyword evidence="9" id="KW-0963">Cytoplasm</keyword>
<dbReference type="EMBL" id="LSZP01000003">
    <property type="protein sequence ID" value="KXU37980.1"/>
    <property type="molecule type" value="Genomic_DNA"/>
</dbReference>
<evidence type="ECO:0000259" key="12">
    <source>
        <dbReference type="Pfam" id="PF05698"/>
    </source>
</evidence>
<dbReference type="InterPro" id="IPR037041">
    <property type="entry name" value="Trigger_fac_C_sf"/>
</dbReference>
<dbReference type="GO" id="GO:0043022">
    <property type="term" value="F:ribosome binding"/>
    <property type="evidence" value="ECO:0007669"/>
    <property type="project" value="TreeGrafter"/>
</dbReference>
<dbReference type="InterPro" id="IPR036611">
    <property type="entry name" value="Trigger_fac_ribosome-bd_sf"/>
</dbReference>
<dbReference type="NCBIfam" id="TIGR00115">
    <property type="entry name" value="tig"/>
    <property type="match status" value="1"/>
</dbReference>
<dbReference type="InterPro" id="IPR046357">
    <property type="entry name" value="PPIase_dom_sf"/>
</dbReference>
<dbReference type="PANTHER" id="PTHR30560:SF3">
    <property type="entry name" value="TRIGGER FACTOR-LIKE PROTEIN TIG, CHLOROPLASTIC"/>
    <property type="match status" value="1"/>
</dbReference>
<gene>
    <name evidence="9" type="primary">tig</name>
    <name evidence="13" type="ORF">AXK12_01080</name>
</gene>
<evidence type="ECO:0000256" key="5">
    <source>
        <dbReference type="ARBA" id="ARBA00023110"/>
    </source>
</evidence>
<comment type="caution">
    <text evidence="13">The sequence shown here is derived from an EMBL/GenBank/DDBJ whole genome shotgun (WGS) entry which is preliminary data.</text>
</comment>
<dbReference type="GO" id="GO:0015031">
    <property type="term" value="P:protein transport"/>
    <property type="evidence" value="ECO:0007669"/>
    <property type="project" value="UniProtKB-UniRule"/>
</dbReference>
<dbReference type="Proteomes" id="UP000071392">
    <property type="component" value="Unassembled WGS sequence"/>
</dbReference>
<evidence type="ECO:0000256" key="3">
    <source>
        <dbReference type="ARBA" id="ARBA00013194"/>
    </source>
</evidence>
<dbReference type="AlphaFoldDB" id="A0A139SU42"/>
<evidence type="ECO:0000259" key="10">
    <source>
        <dbReference type="Pfam" id="PF00254"/>
    </source>
</evidence>
<comment type="subcellular location">
    <subcellularLocation>
        <location evidence="9">Cytoplasm</location>
    </subcellularLocation>
    <text evidence="9">About half TF is bound to the ribosome near the polypeptide exit tunnel while the other half is free in the cytoplasm.</text>
</comment>
<dbReference type="OrthoDB" id="9767721at2"/>
<accession>A0A139SU42</accession>
<evidence type="ECO:0000313" key="14">
    <source>
        <dbReference type="Proteomes" id="UP000071392"/>
    </source>
</evidence>
<name>A0A139SU42_9BACT</name>
<feature type="domain" description="Trigger factor ribosome-binding bacterial" evidence="11">
    <location>
        <begin position="1"/>
        <end position="143"/>
    </location>
</feature>
<dbReference type="InterPro" id="IPR001179">
    <property type="entry name" value="PPIase_FKBP_dom"/>
</dbReference>
<organism evidence="13 14">
    <name type="scientific">Cephaloticoccus capnophilus</name>
    <dbReference type="NCBI Taxonomy" id="1548208"/>
    <lineage>
        <taxon>Bacteria</taxon>
        <taxon>Pseudomonadati</taxon>
        <taxon>Verrucomicrobiota</taxon>
        <taxon>Opitutia</taxon>
        <taxon>Opitutales</taxon>
        <taxon>Opitutaceae</taxon>
        <taxon>Cephaloticoccus</taxon>
    </lineage>
</organism>
<evidence type="ECO:0000256" key="8">
    <source>
        <dbReference type="ARBA" id="ARBA00029986"/>
    </source>
</evidence>
<dbReference type="SUPFAM" id="SSF54534">
    <property type="entry name" value="FKBP-like"/>
    <property type="match status" value="1"/>
</dbReference>
<dbReference type="GO" id="GO:0051083">
    <property type="term" value="P:'de novo' cotranslational protein folding"/>
    <property type="evidence" value="ECO:0007669"/>
    <property type="project" value="TreeGrafter"/>
</dbReference>
<keyword evidence="9" id="KW-0131">Cell cycle</keyword>
<reference evidence="13 14" key="1">
    <citation type="submission" date="2016-02" db="EMBL/GenBank/DDBJ databases">
        <authorList>
            <person name="Wen L."/>
            <person name="He K."/>
            <person name="Yang H."/>
        </authorList>
    </citation>
    <scope>NUCLEOTIDE SEQUENCE [LARGE SCALE GENOMIC DNA]</scope>
    <source>
        <strain evidence="13 14">CV41</strain>
    </source>
</reference>
<keyword evidence="7 9" id="KW-0413">Isomerase</keyword>
<dbReference type="STRING" id="1548208.AXK12_01080"/>
<dbReference type="GO" id="GO:0051301">
    <property type="term" value="P:cell division"/>
    <property type="evidence" value="ECO:0007669"/>
    <property type="project" value="UniProtKB-KW"/>
</dbReference>
<dbReference type="SUPFAM" id="SSF109998">
    <property type="entry name" value="Triger factor/SurA peptide-binding domain-like"/>
    <property type="match status" value="1"/>
</dbReference>